<keyword evidence="1" id="KW-0547">Nucleotide-binding</keyword>
<dbReference type="GO" id="GO:0005524">
    <property type="term" value="F:ATP binding"/>
    <property type="evidence" value="ECO:0007669"/>
    <property type="project" value="UniProtKB-UniRule"/>
</dbReference>
<evidence type="ECO:0000256" key="1">
    <source>
        <dbReference type="PROSITE-ProRule" id="PRU00409"/>
    </source>
</evidence>
<dbReference type="PROSITE" id="PS50975">
    <property type="entry name" value="ATP_GRASP"/>
    <property type="match status" value="1"/>
</dbReference>
<evidence type="ECO:0000313" key="3">
    <source>
        <dbReference type="EMBL" id="MBB6692437.1"/>
    </source>
</evidence>
<dbReference type="InterPro" id="IPR011761">
    <property type="entry name" value="ATP-grasp"/>
</dbReference>
<evidence type="ECO:0000313" key="4">
    <source>
        <dbReference type="Proteomes" id="UP000553776"/>
    </source>
</evidence>
<dbReference type="AlphaFoldDB" id="A0A841TV94"/>
<dbReference type="RefSeq" id="WP_185136420.1">
    <property type="nucleotide sequence ID" value="NZ_JACJVR010000052.1"/>
</dbReference>
<proteinExistence type="predicted"/>
<accession>A0A841TV94</accession>
<feature type="domain" description="ATP-grasp" evidence="2">
    <location>
        <begin position="150"/>
        <end position="383"/>
    </location>
</feature>
<dbReference type="EMBL" id="JACJVR010000052">
    <property type="protein sequence ID" value="MBB6692437.1"/>
    <property type="molecule type" value="Genomic_DNA"/>
</dbReference>
<gene>
    <name evidence="3" type="ORF">H7B90_13585</name>
</gene>
<name>A0A841TV94_9BACL</name>
<organism evidence="3 4">
    <name type="scientific">Cohnella xylanilytica</name>
    <dbReference type="NCBI Taxonomy" id="557555"/>
    <lineage>
        <taxon>Bacteria</taxon>
        <taxon>Bacillati</taxon>
        <taxon>Bacillota</taxon>
        <taxon>Bacilli</taxon>
        <taxon>Bacillales</taxon>
        <taxon>Paenibacillaceae</taxon>
        <taxon>Cohnella</taxon>
    </lineage>
</organism>
<dbReference type="SUPFAM" id="SSF56059">
    <property type="entry name" value="Glutathione synthetase ATP-binding domain-like"/>
    <property type="match status" value="1"/>
</dbReference>
<dbReference type="Pfam" id="PF14398">
    <property type="entry name" value="ATPgrasp_YheCD"/>
    <property type="match status" value="1"/>
</dbReference>
<dbReference type="InterPro" id="IPR026838">
    <property type="entry name" value="YheC/D"/>
</dbReference>
<comment type="caution">
    <text evidence="3">The sequence shown here is derived from an EMBL/GenBank/DDBJ whole genome shotgun (WGS) entry which is preliminary data.</text>
</comment>
<dbReference type="Gene3D" id="3.30.470.20">
    <property type="entry name" value="ATP-grasp fold, B domain"/>
    <property type="match status" value="1"/>
</dbReference>
<dbReference type="GO" id="GO:0046872">
    <property type="term" value="F:metal ion binding"/>
    <property type="evidence" value="ECO:0007669"/>
    <property type="project" value="InterPro"/>
</dbReference>
<keyword evidence="1" id="KW-0067">ATP-binding</keyword>
<sequence>MPVICPASDTLKVAESVRKPRRSGGAAAPAGLALGIAVCEREGNVPFAEASFVRRLIASGPAYGLDVFAFAPSSYSDERGTVRAWIWNGGWSREERAAPALAYDRGWPRDREERAGFRAGLSRMSKTRGLKLLNGRLPGKAEVYRALSRDAGLRRWLPPTAAYRGTSSLAEWLGRRGGAAFLKPSNGSQGRGVVAVAREEPGGGLVRLSGRTGANRSFRIGGIREAEALRRIDRWIGGRPYVMQPLLELRGADEEPFDLRVLMQRGGQGSWTTAGTAVRCGRSGAVTANLHGGGTPRSAEGYLTELFGGRAAAGLLEELREAAASVVERLEESFGRFAELGLDFGIDRSGKLWFLEANAKPGRASMACAGGAAAAEAAERPLAYARYILLRSPGRVFHEFDSM</sequence>
<reference evidence="3 4" key="1">
    <citation type="submission" date="2020-08" db="EMBL/GenBank/DDBJ databases">
        <title>Cohnella phylogeny.</title>
        <authorList>
            <person name="Dunlap C."/>
        </authorList>
    </citation>
    <scope>NUCLEOTIDE SEQUENCE [LARGE SCALE GENOMIC DNA]</scope>
    <source>
        <strain evidence="3 4">DSM 25239</strain>
    </source>
</reference>
<keyword evidence="4" id="KW-1185">Reference proteome</keyword>
<dbReference type="Proteomes" id="UP000553776">
    <property type="component" value="Unassembled WGS sequence"/>
</dbReference>
<evidence type="ECO:0000259" key="2">
    <source>
        <dbReference type="PROSITE" id="PS50975"/>
    </source>
</evidence>
<protein>
    <submittedName>
        <fullName evidence="3">YheC/YheD family protein</fullName>
    </submittedName>
</protein>